<evidence type="ECO:0000256" key="8">
    <source>
        <dbReference type="SAM" id="Coils"/>
    </source>
</evidence>
<feature type="region of interest" description="Disordered" evidence="9">
    <location>
        <begin position="563"/>
        <end position="590"/>
    </location>
</feature>
<keyword evidence="5 7" id="KW-0539">Nucleus</keyword>
<protein>
    <recommendedName>
        <fullName evidence="7">Enhancer of polycomb-like protein</fullName>
    </recommendedName>
</protein>
<comment type="function">
    <text evidence="6">Component of the NuA4 histone acetyltransferase complex which is involved in transcriptional activation of selected genes principally by acetylation of nucleosomal histone H4 and H2A. The NuA4 complex is also involved in DNA repair. Involved in gene silencing by neighboring heterochromatin, blockage of the silencing spreading along the chromosome, and required for cell cycle progression through G2/M.</text>
</comment>
<evidence type="ECO:0000256" key="7">
    <source>
        <dbReference type="RuleBase" id="RU361124"/>
    </source>
</evidence>
<dbReference type="GO" id="GO:0006357">
    <property type="term" value="P:regulation of transcription by RNA polymerase II"/>
    <property type="evidence" value="ECO:0007669"/>
    <property type="project" value="InterPro"/>
</dbReference>
<evidence type="ECO:0000256" key="4">
    <source>
        <dbReference type="ARBA" id="ARBA00023163"/>
    </source>
</evidence>
<dbReference type="PANTHER" id="PTHR14898">
    <property type="entry name" value="ENHANCER OF POLYCOMB"/>
    <property type="match status" value="1"/>
</dbReference>
<sequence>MMRSTRPKKLTSKQPIPIFREDQIDIIEDDLQTTLQAIDTGVEKAEETEYHLQAAINAAARGNIAQAHIPTPETVTSSIKYDTLYKPTFSQPATYIRFSSTVEDCSGCSYNLVEEDDVALKIMNQKKGASTQCTEDQFEEFMAFFEETAQTKQPFASVDSPPVLSYSEMEHCFDGLVDENARRFARDIYEHWKSRRTKCVNRPLQTGLKFETGQETDDGDPYVCFRRREVRQIRKTRGRDAQSAEKLRRLRKELEEARELVAMVRQRELARKELLVAERQVFVQRAEVKEMKRKLGIKDDDDDLVNQRVRIVFVFRIRSEIPLANVPSQQPKKRPPEVPASSRPGATQLRMPPRPSGQPGEDLVLLEDVQADKESEVLREIKQNIAKHSKWNEGYVDWTTAPLTPTSDHSFDAEFRPAITTEYLPTPPASESSDHSRDALEELSRFDALTKFARTVQQCIPSDEESSRNMPSFRRRIGRGGRMMIDRRNLPFRNKSEADPIKLERFKYDQDDEDMDPIYEMDEFDIQIMQHRAYLSAKSRDQAAAQAQFQAHVQAQRRLQGETPVMAGPNNSHNGTNNVVLKGPAAQTPS</sequence>
<dbReference type="AlphaFoldDB" id="A0A8A1MBN2"/>
<gene>
    <name evidence="11" type="primary">EPL1</name>
    <name evidence="11" type="ORF">I7I51_02359</name>
</gene>
<evidence type="ECO:0000256" key="3">
    <source>
        <dbReference type="ARBA" id="ARBA00023015"/>
    </source>
</evidence>
<dbReference type="OrthoDB" id="435275at2759"/>
<dbReference type="EMBL" id="CP069112">
    <property type="protein sequence ID" value="QSS62620.1"/>
    <property type="molecule type" value="Genomic_DNA"/>
</dbReference>
<feature type="region of interest" description="Disordered" evidence="9">
    <location>
        <begin position="325"/>
        <end position="361"/>
    </location>
</feature>
<dbReference type="GO" id="GO:0016740">
    <property type="term" value="F:transferase activity"/>
    <property type="evidence" value="ECO:0007669"/>
    <property type="project" value="UniProtKB-KW"/>
</dbReference>
<accession>A0A8A1MBN2</accession>
<evidence type="ECO:0000313" key="11">
    <source>
        <dbReference type="EMBL" id="QSS62620.1"/>
    </source>
</evidence>
<feature type="compositionally biased region" description="Polar residues" evidence="9">
    <location>
        <begin position="569"/>
        <end position="579"/>
    </location>
</feature>
<proteinExistence type="inferred from homology"/>
<evidence type="ECO:0000256" key="6">
    <source>
        <dbReference type="ARBA" id="ARBA00025513"/>
    </source>
</evidence>
<comment type="subcellular location">
    <subcellularLocation>
        <location evidence="1 7">Nucleus</location>
    </subcellularLocation>
</comment>
<dbReference type="InterPro" id="IPR024943">
    <property type="entry name" value="Enhancer_polycomb"/>
</dbReference>
<evidence type="ECO:0000256" key="2">
    <source>
        <dbReference type="ARBA" id="ARBA00008035"/>
    </source>
</evidence>
<keyword evidence="3 7" id="KW-0805">Transcription regulation</keyword>
<feature type="domain" description="Enhancer of polycomb-like N-terminal" evidence="10">
    <location>
        <begin position="7"/>
        <end position="147"/>
    </location>
</feature>
<dbReference type="Pfam" id="PF10513">
    <property type="entry name" value="EPL1"/>
    <property type="match status" value="1"/>
</dbReference>
<feature type="coiled-coil region" evidence="8">
    <location>
        <begin position="240"/>
        <end position="267"/>
    </location>
</feature>
<dbReference type="VEuPathDB" id="FungiDB:I7I51_02359"/>
<keyword evidence="4 7" id="KW-0804">Transcription</keyword>
<keyword evidence="8" id="KW-0175">Coiled coil</keyword>
<organism evidence="11 12">
    <name type="scientific">Ajellomyces capsulatus</name>
    <name type="common">Darling's disease fungus</name>
    <name type="synonym">Histoplasma capsulatum</name>
    <dbReference type="NCBI Taxonomy" id="5037"/>
    <lineage>
        <taxon>Eukaryota</taxon>
        <taxon>Fungi</taxon>
        <taxon>Dikarya</taxon>
        <taxon>Ascomycota</taxon>
        <taxon>Pezizomycotina</taxon>
        <taxon>Eurotiomycetes</taxon>
        <taxon>Eurotiomycetidae</taxon>
        <taxon>Onygenales</taxon>
        <taxon>Ajellomycetaceae</taxon>
        <taxon>Histoplasma</taxon>
    </lineage>
</organism>
<dbReference type="InterPro" id="IPR019542">
    <property type="entry name" value="Enhancer_polycomb-like_N"/>
</dbReference>
<name>A0A8A1MBN2_AJECA</name>
<reference evidence="11" key="1">
    <citation type="submission" date="2021-01" db="EMBL/GenBank/DDBJ databases">
        <title>Chromosome-level genome assembly of a human fungal pathogen reveals clustering of transcriptionally co-regulated genes.</title>
        <authorList>
            <person name="Voorhies M."/>
            <person name="Cohen S."/>
            <person name="Shea T.P."/>
            <person name="Petrus S."/>
            <person name="Munoz J.F."/>
            <person name="Poplawski S."/>
            <person name="Goldman W.E."/>
            <person name="Michael T."/>
            <person name="Cuomo C.A."/>
            <person name="Sil A."/>
            <person name="Beyhan S."/>
        </authorList>
    </citation>
    <scope>NUCLEOTIDE SEQUENCE</scope>
    <source>
        <strain evidence="11">WU24</strain>
    </source>
</reference>
<evidence type="ECO:0000313" key="12">
    <source>
        <dbReference type="Proteomes" id="UP000663671"/>
    </source>
</evidence>
<dbReference type="GO" id="GO:0035267">
    <property type="term" value="C:NuA4 histone acetyltransferase complex"/>
    <property type="evidence" value="ECO:0007669"/>
    <property type="project" value="InterPro"/>
</dbReference>
<evidence type="ECO:0000256" key="1">
    <source>
        <dbReference type="ARBA" id="ARBA00004123"/>
    </source>
</evidence>
<evidence type="ECO:0000256" key="5">
    <source>
        <dbReference type="ARBA" id="ARBA00023242"/>
    </source>
</evidence>
<evidence type="ECO:0000256" key="9">
    <source>
        <dbReference type="SAM" id="MobiDB-lite"/>
    </source>
</evidence>
<comment type="similarity">
    <text evidence="2 7">Belongs to the enhancer of polycomb family.</text>
</comment>
<dbReference type="Proteomes" id="UP000663671">
    <property type="component" value="Chromosome 7"/>
</dbReference>
<dbReference type="GO" id="GO:0005634">
    <property type="term" value="C:nucleus"/>
    <property type="evidence" value="ECO:0007669"/>
    <property type="project" value="UniProtKB-SubCell"/>
</dbReference>
<evidence type="ECO:0000259" key="10">
    <source>
        <dbReference type="Pfam" id="PF10513"/>
    </source>
</evidence>
<keyword evidence="11" id="KW-0808">Transferase</keyword>